<evidence type="ECO:0000313" key="2">
    <source>
        <dbReference type="EMBL" id="CAD9655998.1"/>
    </source>
</evidence>
<name>A0A7S2QZ86_9CHLO</name>
<organism evidence="2">
    <name type="scientific">Ostreococcus mediterraneus</name>
    <dbReference type="NCBI Taxonomy" id="1486918"/>
    <lineage>
        <taxon>Eukaryota</taxon>
        <taxon>Viridiplantae</taxon>
        <taxon>Chlorophyta</taxon>
        <taxon>Mamiellophyceae</taxon>
        <taxon>Mamiellales</taxon>
        <taxon>Bathycoccaceae</taxon>
        <taxon>Ostreococcus</taxon>
    </lineage>
</organism>
<feature type="compositionally biased region" description="Basic and acidic residues" evidence="1">
    <location>
        <begin position="7"/>
        <end position="16"/>
    </location>
</feature>
<dbReference type="AlphaFoldDB" id="A0A7S2QZ86"/>
<gene>
    <name evidence="2" type="ORF">OMED0932_LOCUS1744</name>
</gene>
<feature type="region of interest" description="Disordered" evidence="1">
    <location>
        <begin position="1"/>
        <end position="68"/>
    </location>
</feature>
<accession>A0A7S2QZ86</accession>
<dbReference type="EMBL" id="HBHH01004425">
    <property type="protein sequence ID" value="CAD9655998.1"/>
    <property type="molecule type" value="Transcribed_RNA"/>
</dbReference>
<sequence length="95" mass="10775">MARATRAARDDRRVTTEDAMTTTNGRDRTRARDGVNFYARDGRTNARHSSSLDASRPRARDNPECPYPSDGWIEEVTLRVRAACASDAPVRMREY</sequence>
<reference evidence="2" key="1">
    <citation type="submission" date="2021-01" db="EMBL/GenBank/DDBJ databases">
        <authorList>
            <person name="Corre E."/>
            <person name="Pelletier E."/>
            <person name="Niang G."/>
            <person name="Scheremetjew M."/>
            <person name="Finn R."/>
            <person name="Kale V."/>
            <person name="Holt S."/>
            <person name="Cochrane G."/>
            <person name="Meng A."/>
            <person name="Brown T."/>
            <person name="Cohen L."/>
        </authorList>
    </citation>
    <scope>NUCLEOTIDE SEQUENCE</scope>
    <source>
        <strain evidence="2">Clade-D-RCC2596</strain>
    </source>
</reference>
<evidence type="ECO:0000256" key="1">
    <source>
        <dbReference type="SAM" id="MobiDB-lite"/>
    </source>
</evidence>
<proteinExistence type="predicted"/>
<protein>
    <submittedName>
        <fullName evidence="2">Uncharacterized protein</fullName>
    </submittedName>
</protein>